<sequence>MVKRRGKISPDDNNCEFFKVYLPAFSSKQLGIPPAFVRHLDGSMPKHVFLRDYAGRRWHGKMENVEGGLVIKDCWERFAHQHSLEHGDFLIFKYNGSSLFDVKIFGKNGCRKEESLIANMDTKHVKKEMEPQADQTSIRDDHACNQEYSETILKTSEEIGGPSGASRVKTIKSDATELGECKTFKAAGYVVPKNPYFVSVVSQYSRYVMSISVPEVKAHGIKLKPNMMLLDQNGEKWPVKLIFRTDGRIAMTKGWLDFWKTYKLDIGDKCLFEFVLGRGNISKEMKVQVIRKGAANENNKRRHLRT</sequence>
<protein>
    <submittedName>
        <fullName evidence="1">B3 domain-containing protein</fullName>
    </submittedName>
</protein>
<keyword evidence="2" id="KW-1185">Reference proteome</keyword>
<evidence type="ECO:0000313" key="2">
    <source>
        <dbReference type="Proteomes" id="UP001164539"/>
    </source>
</evidence>
<comment type="caution">
    <text evidence="1">The sequence shown here is derived from an EMBL/GenBank/DDBJ whole genome shotgun (WGS) entry which is preliminary data.</text>
</comment>
<proteinExistence type="predicted"/>
<gene>
    <name evidence="1" type="ORF">OWV82_013388</name>
</gene>
<evidence type="ECO:0000313" key="1">
    <source>
        <dbReference type="EMBL" id="KAJ4714981.1"/>
    </source>
</evidence>
<name>A0ACC1XU01_MELAZ</name>
<dbReference type="EMBL" id="CM051400">
    <property type="protein sequence ID" value="KAJ4714981.1"/>
    <property type="molecule type" value="Genomic_DNA"/>
</dbReference>
<organism evidence="1 2">
    <name type="scientific">Melia azedarach</name>
    <name type="common">Chinaberry tree</name>
    <dbReference type="NCBI Taxonomy" id="155640"/>
    <lineage>
        <taxon>Eukaryota</taxon>
        <taxon>Viridiplantae</taxon>
        <taxon>Streptophyta</taxon>
        <taxon>Embryophyta</taxon>
        <taxon>Tracheophyta</taxon>
        <taxon>Spermatophyta</taxon>
        <taxon>Magnoliopsida</taxon>
        <taxon>eudicotyledons</taxon>
        <taxon>Gunneridae</taxon>
        <taxon>Pentapetalae</taxon>
        <taxon>rosids</taxon>
        <taxon>malvids</taxon>
        <taxon>Sapindales</taxon>
        <taxon>Meliaceae</taxon>
        <taxon>Melia</taxon>
    </lineage>
</organism>
<accession>A0ACC1XU01</accession>
<reference evidence="1 2" key="1">
    <citation type="journal article" date="2023" name="Science">
        <title>Complex scaffold remodeling in plant triterpene biosynthesis.</title>
        <authorList>
            <person name="De La Pena R."/>
            <person name="Hodgson H."/>
            <person name="Liu J.C."/>
            <person name="Stephenson M.J."/>
            <person name="Martin A.C."/>
            <person name="Owen C."/>
            <person name="Harkess A."/>
            <person name="Leebens-Mack J."/>
            <person name="Jimenez L.E."/>
            <person name="Osbourn A."/>
            <person name="Sattely E.S."/>
        </authorList>
    </citation>
    <scope>NUCLEOTIDE SEQUENCE [LARGE SCALE GENOMIC DNA]</scope>
    <source>
        <strain evidence="2">cv. JPN11</strain>
        <tissue evidence="1">Leaf</tissue>
    </source>
</reference>
<dbReference type="Proteomes" id="UP001164539">
    <property type="component" value="Chromosome 7"/>
</dbReference>